<proteinExistence type="predicted"/>
<reference evidence="3" key="1">
    <citation type="submission" date="2016-10" db="EMBL/GenBank/DDBJ databases">
        <authorList>
            <person name="Varghese N."/>
            <person name="Submissions S."/>
        </authorList>
    </citation>
    <scope>NUCLEOTIDE SEQUENCE [LARGE SCALE GENOMIC DNA]</scope>
    <source>
        <strain evidence="3">DSM 25751</strain>
    </source>
</reference>
<organism evidence="2 3">
    <name type="scientific">Alkalibacterium gilvum</name>
    <dbReference type="NCBI Taxonomy" id="1130080"/>
    <lineage>
        <taxon>Bacteria</taxon>
        <taxon>Bacillati</taxon>
        <taxon>Bacillota</taxon>
        <taxon>Bacilli</taxon>
        <taxon>Lactobacillales</taxon>
        <taxon>Carnobacteriaceae</taxon>
        <taxon>Alkalibacterium</taxon>
    </lineage>
</organism>
<dbReference type="EMBL" id="FNYW01000041">
    <property type="protein sequence ID" value="SEI97671.1"/>
    <property type="molecule type" value="Genomic_DNA"/>
</dbReference>
<evidence type="ECO:0000259" key="1">
    <source>
        <dbReference type="Pfam" id="PF06970"/>
    </source>
</evidence>
<evidence type="ECO:0000313" key="2">
    <source>
        <dbReference type="EMBL" id="SEI97671.1"/>
    </source>
</evidence>
<dbReference type="InterPro" id="IPR010724">
    <property type="entry name" value="RepA_N"/>
</dbReference>
<accession>A0A1H6UZJ2</accession>
<dbReference type="OrthoDB" id="1695311at2"/>
<dbReference type="Pfam" id="PF06970">
    <property type="entry name" value="RepA_N"/>
    <property type="match status" value="1"/>
</dbReference>
<dbReference type="RefSeq" id="WP_091636236.1">
    <property type="nucleotide sequence ID" value="NZ_FNYW01000041.1"/>
</dbReference>
<feature type="domain" description="Replication initiator A N-terminal" evidence="1">
    <location>
        <begin position="13"/>
        <end position="88"/>
    </location>
</feature>
<protein>
    <submittedName>
        <fullName evidence="2">Replication initiator protein A (RepA) N-terminus</fullName>
    </submittedName>
</protein>
<gene>
    <name evidence="2" type="ORF">SAMN04488113_1417</name>
</gene>
<dbReference type="Proteomes" id="UP000198564">
    <property type="component" value="Unassembled WGS sequence"/>
</dbReference>
<evidence type="ECO:0000313" key="3">
    <source>
        <dbReference type="Proteomes" id="UP000198564"/>
    </source>
</evidence>
<name>A0A1H6UZJ2_9LACT</name>
<dbReference type="AlphaFoldDB" id="A0A1H6UZJ2"/>
<sequence>MSKYNVVDRAKFTFYQIPKLLIHGEKYRSKITHSEIIAYAILMDRLNVSIKNNWIDDNGDIYFVYSNEELMEILNLSKTTTIKVKKKLKEIGLFDEERTGRANRLYLLEPQANNVEEAKYIMGLDKKKIEDKTIYTQEDKNKLVNNLKSKNDLNHEVQKLDFVVEKLPNQGSSIKSSPAKSNNWTSEVQKLDPSNNNLITNKDNKDNKDISAIDLTDYRLISHSFKQKGKNDSLENKLIDEYILEQQYYDLYGEELINKMKVYSFNNFQTFVMFTNKLIHAHRSVEKEKGLNLAIYDDAKFSEYTRRQLTRTFNRCIQAERFQKANNIASYLFISFKNVFIDLSEAYKNEINNI</sequence>
<dbReference type="STRING" id="1130080.SAMN04488113_1417"/>
<keyword evidence="3" id="KW-1185">Reference proteome</keyword>